<protein>
    <submittedName>
        <fullName evidence="1">Uncharacterized protein</fullName>
    </submittedName>
</protein>
<gene>
    <name evidence="1" type="ORF">FH039_02190</name>
</gene>
<dbReference type="KEGG" id="tic:FH039_02190"/>
<reference evidence="1 2" key="1">
    <citation type="submission" date="2019-06" db="EMBL/GenBank/DDBJ databases">
        <title>Thermococcus indicus sp. nov., a Fe(III)-reducing hyperthermophilic archaeon isolated from the Onnuri vent field of the Central Indian Ocean ridge.</title>
        <authorList>
            <person name="Lim J.K."/>
            <person name="Kim Y.J."/>
            <person name="Kwon K.K."/>
        </authorList>
    </citation>
    <scope>NUCLEOTIDE SEQUENCE [LARGE SCALE GENOMIC DNA]</scope>
    <source>
        <strain evidence="1 2">IOH1</strain>
    </source>
</reference>
<organism evidence="1 2">
    <name type="scientific">Thermococcus indicus</name>
    <dbReference type="NCBI Taxonomy" id="2586643"/>
    <lineage>
        <taxon>Archaea</taxon>
        <taxon>Methanobacteriati</taxon>
        <taxon>Methanobacteriota</taxon>
        <taxon>Thermococci</taxon>
        <taxon>Thermococcales</taxon>
        <taxon>Thermococcaceae</taxon>
        <taxon>Thermococcus</taxon>
    </lineage>
</organism>
<evidence type="ECO:0000313" key="2">
    <source>
        <dbReference type="Proteomes" id="UP000306007"/>
    </source>
</evidence>
<dbReference type="EMBL" id="CP040846">
    <property type="protein sequence ID" value="QDA30660.1"/>
    <property type="molecule type" value="Genomic_DNA"/>
</dbReference>
<dbReference type="AlphaFoldDB" id="A0A4Y5SL29"/>
<name>A0A4Y5SL29_9EURY</name>
<proteinExistence type="predicted"/>
<keyword evidence="2" id="KW-1185">Reference proteome</keyword>
<evidence type="ECO:0000313" key="1">
    <source>
        <dbReference type="EMBL" id="QDA30660.1"/>
    </source>
</evidence>
<sequence>MITYKHCFFLFERCILLYKLFHDIYKSVAVKLMDCFSGDISAKLEGGEDVEWIVEPENVRNPEPEFCLGDGCLFDGCILNGCGANGCVIQFWG</sequence>
<accession>A0A4Y5SL29</accession>
<dbReference type="Proteomes" id="UP000306007">
    <property type="component" value="Chromosome"/>
</dbReference>